<name>A0A1F6NQT2_9BACT</name>
<dbReference type="AlphaFoldDB" id="A0A1F6NQT2"/>
<dbReference type="EMBL" id="MFQW01000024">
    <property type="protein sequence ID" value="OGH86322.1"/>
    <property type="molecule type" value="Genomic_DNA"/>
</dbReference>
<gene>
    <name evidence="1" type="ORF">A2493_01025</name>
</gene>
<accession>A0A1F6NQT2</accession>
<dbReference type="SUPFAM" id="SSF143990">
    <property type="entry name" value="YbiA-like"/>
    <property type="match status" value="1"/>
</dbReference>
<dbReference type="Gene3D" id="1.10.357.40">
    <property type="entry name" value="YbiA-like"/>
    <property type="match status" value="1"/>
</dbReference>
<proteinExistence type="predicted"/>
<evidence type="ECO:0008006" key="3">
    <source>
        <dbReference type="Google" id="ProtNLM"/>
    </source>
</evidence>
<organism evidence="1 2">
    <name type="scientific">Candidatus Magasanikbacteria bacterium RIFOXYC12_FULL_33_11</name>
    <dbReference type="NCBI Taxonomy" id="1798701"/>
    <lineage>
        <taxon>Bacteria</taxon>
        <taxon>Candidatus Magasanikiibacteriota</taxon>
    </lineage>
</organism>
<dbReference type="InterPro" id="IPR012596">
    <property type="entry name" value="Phage_T4_Y12G"/>
</dbReference>
<dbReference type="InterPro" id="IPR037238">
    <property type="entry name" value="YbiA-like_sf"/>
</dbReference>
<dbReference type="Proteomes" id="UP000178349">
    <property type="component" value="Unassembled WGS sequence"/>
</dbReference>
<sequence length="156" mass="17793">MNISSKAEGATGLLSNFTGFYFIFDGVVCMSMEGLVQSFKTAGRSLQREVCLKVGKEAKKWGQEFGVDWKITKKLYWQGVEYDRHSQEYQDLLDRAYSALANNRRFREILLSTGEEVLTHSIGESDPNLTVLTEHEFCSRLEKLRKGLRSKLTAKV</sequence>
<evidence type="ECO:0000313" key="2">
    <source>
        <dbReference type="Proteomes" id="UP000178349"/>
    </source>
</evidence>
<evidence type="ECO:0000313" key="1">
    <source>
        <dbReference type="EMBL" id="OGH86322.1"/>
    </source>
</evidence>
<comment type="caution">
    <text evidence="1">The sequence shown here is derived from an EMBL/GenBank/DDBJ whole genome shotgun (WGS) entry which is preliminary data.</text>
</comment>
<protein>
    <recommendedName>
        <fullName evidence="3">Riboflavin biosynthesis intermediates N-glycosidase</fullName>
    </recommendedName>
</protein>
<dbReference type="Pfam" id="PF08010">
    <property type="entry name" value="Phage_30_3"/>
    <property type="match status" value="1"/>
</dbReference>
<reference evidence="1 2" key="1">
    <citation type="journal article" date="2016" name="Nat. Commun.">
        <title>Thousands of microbial genomes shed light on interconnected biogeochemical processes in an aquifer system.</title>
        <authorList>
            <person name="Anantharaman K."/>
            <person name="Brown C.T."/>
            <person name="Hug L.A."/>
            <person name="Sharon I."/>
            <person name="Castelle C.J."/>
            <person name="Probst A.J."/>
            <person name="Thomas B.C."/>
            <person name="Singh A."/>
            <person name="Wilkins M.J."/>
            <person name="Karaoz U."/>
            <person name="Brodie E.L."/>
            <person name="Williams K.H."/>
            <person name="Hubbard S.S."/>
            <person name="Banfield J.F."/>
        </authorList>
    </citation>
    <scope>NUCLEOTIDE SEQUENCE [LARGE SCALE GENOMIC DNA]</scope>
</reference>